<dbReference type="InterPro" id="IPR024528">
    <property type="entry name" value="ThrE_2"/>
</dbReference>
<gene>
    <name evidence="10" type="ORF">SAMN05216454_1014</name>
</gene>
<dbReference type="PANTHER" id="PTHR34390:SF1">
    <property type="entry name" value="SUCCINATE TRANSPORTER SUBUNIT YJJB-RELATED"/>
    <property type="match status" value="1"/>
</dbReference>
<evidence type="ECO:0000259" key="9">
    <source>
        <dbReference type="Pfam" id="PF12821"/>
    </source>
</evidence>
<evidence type="ECO:0000313" key="10">
    <source>
        <dbReference type="EMBL" id="SEN14849.1"/>
    </source>
</evidence>
<comment type="similarity">
    <text evidence="7">Belongs to the ThrE exporter (TC 2.A.79) family.</text>
</comment>
<evidence type="ECO:0000256" key="5">
    <source>
        <dbReference type="ARBA" id="ARBA00022989"/>
    </source>
</evidence>
<dbReference type="Pfam" id="PF12821">
    <property type="entry name" value="ThrE_2"/>
    <property type="match status" value="1"/>
</dbReference>
<evidence type="ECO:0000256" key="6">
    <source>
        <dbReference type="ARBA" id="ARBA00023136"/>
    </source>
</evidence>
<dbReference type="AlphaFoldDB" id="A0A1H8E5K5"/>
<protein>
    <submittedName>
        <fullName evidence="10">Uncharacterized membrane protein YjjB, DUF3815 family</fullName>
    </submittedName>
</protein>
<dbReference type="InterPro" id="IPR050539">
    <property type="entry name" value="ThrE_Dicarb/AminoAcid_Exp"/>
</dbReference>
<reference evidence="10 11" key="1">
    <citation type="submission" date="2016-10" db="EMBL/GenBank/DDBJ databases">
        <authorList>
            <person name="de Groot N.N."/>
        </authorList>
    </citation>
    <scope>NUCLEOTIDE SEQUENCE [LARGE SCALE GENOMIC DNA]</scope>
    <source>
        <strain evidence="10 11">Calf135</strain>
    </source>
</reference>
<proteinExistence type="inferred from homology"/>
<dbReference type="EMBL" id="FODF01000001">
    <property type="protein sequence ID" value="SEN14849.1"/>
    <property type="molecule type" value="Genomic_DNA"/>
</dbReference>
<name>A0A1H8E5K5_9FIRM</name>
<keyword evidence="4 8" id="KW-0812">Transmembrane</keyword>
<comment type="subcellular location">
    <subcellularLocation>
        <location evidence="1">Cell membrane</location>
        <topology evidence="1">Multi-pass membrane protein</topology>
    </subcellularLocation>
</comment>
<evidence type="ECO:0000256" key="3">
    <source>
        <dbReference type="ARBA" id="ARBA00022519"/>
    </source>
</evidence>
<sequence>MSMYDVPMWQHFIFAALATGGFSIFFNVERKILPFASVVGGIGWLMFVEGSLKFENPLIFSFIPAAFVSLSAEFLARKLKQPAIIIVIPGILPLVPGLGLYNTVYYIIQKQYEQATTAGTRAVIMSVGIALGILVMSSLSKVLNLYQLKRAFLRNDAFKYENWVNLGKNRTRNRFILDRKEMNESLNSLNLEIDENDKTSHGKMERSKTEDFAVDKNSLENTCSSHCNCDSDDLCSEDGQAKDDICDNFHKDESDKVNLENTNEYTLIKKDSKNDKEN</sequence>
<evidence type="ECO:0000256" key="8">
    <source>
        <dbReference type="SAM" id="Phobius"/>
    </source>
</evidence>
<organism evidence="10 11">
    <name type="scientific">Peptostreptococcus russellii</name>
    <dbReference type="NCBI Taxonomy" id="215200"/>
    <lineage>
        <taxon>Bacteria</taxon>
        <taxon>Bacillati</taxon>
        <taxon>Bacillota</taxon>
        <taxon>Clostridia</taxon>
        <taxon>Peptostreptococcales</taxon>
        <taxon>Peptostreptococcaceae</taxon>
        <taxon>Peptostreptococcus</taxon>
    </lineage>
</organism>
<dbReference type="Proteomes" id="UP000199512">
    <property type="component" value="Unassembled WGS sequence"/>
</dbReference>
<dbReference type="GO" id="GO:0015744">
    <property type="term" value="P:succinate transport"/>
    <property type="evidence" value="ECO:0007669"/>
    <property type="project" value="TreeGrafter"/>
</dbReference>
<feature type="transmembrane region" description="Helical" evidence="8">
    <location>
        <begin position="32"/>
        <end position="52"/>
    </location>
</feature>
<dbReference type="STRING" id="215200.SAMN05216454_1014"/>
<feature type="transmembrane region" description="Helical" evidence="8">
    <location>
        <begin position="120"/>
        <end position="140"/>
    </location>
</feature>
<evidence type="ECO:0000256" key="7">
    <source>
        <dbReference type="ARBA" id="ARBA00034125"/>
    </source>
</evidence>
<evidence type="ECO:0000256" key="4">
    <source>
        <dbReference type="ARBA" id="ARBA00022692"/>
    </source>
</evidence>
<accession>A0A1H8E5K5</accession>
<keyword evidence="2" id="KW-1003">Cell membrane</keyword>
<evidence type="ECO:0000313" key="11">
    <source>
        <dbReference type="Proteomes" id="UP000199512"/>
    </source>
</evidence>
<feature type="domain" description="Threonine/Serine exporter ThrE" evidence="9">
    <location>
        <begin position="12"/>
        <end position="138"/>
    </location>
</feature>
<dbReference type="RefSeq" id="WP_242938872.1">
    <property type="nucleotide sequence ID" value="NZ_CAUWDX010000007.1"/>
</dbReference>
<keyword evidence="3" id="KW-0997">Cell inner membrane</keyword>
<keyword evidence="6 8" id="KW-0472">Membrane</keyword>
<dbReference type="PANTHER" id="PTHR34390">
    <property type="entry name" value="UPF0442 PROTEIN YJJB-RELATED"/>
    <property type="match status" value="1"/>
</dbReference>
<keyword evidence="5 8" id="KW-1133">Transmembrane helix</keyword>
<feature type="transmembrane region" description="Helical" evidence="8">
    <location>
        <begin position="6"/>
        <end position="25"/>
    </location>
</feature>
<keyword evidence="11" id="KW-1185">Reference proteome</keyword>
<evidence type="ECO:0000256" key="2">
    <source>
        <dbReference type="ARBA" id="ARBA00022475"/>
    </source>
</evidence>
<feature type="transmembrane region" description="Helical" evidence="8">
    <location>
        <begin position="58"/>
        <end position="76"/>
    </location>
</feature>
<dbReference type="GO" id="GO:0005886">
    <property type="term" value="C:plasma membrane"/>
    <property type="evidence" value="ECO:0007669"/>
    <property type="project" value="UniProtKB-SubCell"/>
</dbReference>
<evidence type="ECO:0000256" key="1">
    <source>
        <dbReference type="ARBA" id="ARBA00004651"/>
    </source>
</evidence>
<feature type="transmembrane region" description="Helical" evidence="8">
    <location>
        <begin position="83"/>
        <end position="108"/>
    </location>
</feature>